<dbReference type="PROSITE" id="PS51257">
    <property type="entry name" value="PROKAR_LIPOPROTEIN"/>
    <property type="match status" value="1"/>
</dbReference>
<keyword evidence="4" id="KW-1185">Reference proteome</keyword>
<evidence type="ECO:0000256" key="1">
    <source>
        <dbReference type="ARBA" id="ARBA00023002"/>
    </source>
</evidence>
<dbReference type="InterPro" id="IPR036291">
    <property type="entry name" value="NAD(P)-bd_dom_sf"/>
</dbReference>
<keyword evidence="3" id="KW-0238">DNA-binding</keyword>
<dbReference type="RefSeq" id="WP_098194662.1">
    <property type="nucleotide sequence ID" value="NZ_CP023777.1"/>
</dbReference>
<organism evidence="3 4">
    <name type="scientific">Chitinophaga caeni</name>
    <dbReference type="NCBI Taxonomy" id="2029983"/>
    <lineage>
        <taxon>Bacteria</taxon>
        <taxon>Pseudomonadati</taxon>
        <taxon>Bacteroidota</taxon>
        <taxon>Chitinophagia</taxon>
        <taxon>Chitinophagales</taxon>
        <taxon>Chitinophagaceae</taxon>
        <taxon>Chitinophaga</taxon>
    </lineage>
</organism>
<gene>
    <name evidence="3" type="ORF">COR50_14565</name>
</gene>
<dbReference type="GO" id="GO:0003677">
    <property type="term" value="F:DNA binding"/>
    <property type="evidence" value="ECO:0007669"/>
    <property type="project" value="UniProtKB-KW"/>
</dbReference>
<dbReference type="OrthoDB" id="663900at2"/>
<keyword evidence="1" id="KW-0560">Oxidoreductase</keyword>
<dbReference type="KEGG" id="cbae:COR50_14565"/>
<feature type="domain" description="Pyrroline-5-carboxylate reductase catalytic N-terminal" evidence="2">
    <location>
        <begin position="2"/>
        <end position="96"/>
    </location>
</feature>
<dbReference type="EMBL" id="CP023777">
    <property type="protein sequence ID" value="ATL48288.1"/>
    <property type="molecule type" value="Genomic_DNA"/>
</dbReference>
<dbReference type="PANTHER" id="PTHR14239">
    <property type="entry name" value="DUDULIN-RELATED"/>
    <property type="match status" value="1"/>
</dbReference>
<dbReference type="Proteomes" id="UP000220133">
    <property type="component" value="Chromosome"/>
</dbReference>
<protein>
    <submittedName>
        <fullName evidence="3">DNA-binding protein</fullName>
    </submittedName>
</protein>
<evidence type="ECO:0000313" key="4">
    <source>
        <dbReference type="Proteomes" id="UP000220133"/>
    </source>
</evidence>
<evidence type="ECO:0000259" key="2">
    <source>
        <dbReference type="Pfam" id="PF03807"/>
    </source>
</evidence>
<name>A0A291QWF0_9BACT</name>
<proteinExistence type="predicted"/>
<dbReference type="Pfam" id="PF03807">
    <property type="entry name" value="F420_oxidored"/>
    <property type="match status" value="1"/>
</dbReference>
<accession>A0A291QWF0</accession>
<dbReference type="SUPFAM" id="SSF51735">
    <property type="entry name" value="NAD(P)-binding Rossmann-fold domains"/>
    <property type="match status" value="1"/>
</dbReference>
<dbReference type="InterPro" id="IPR051267">
    <property type="entry name" value="STEAP_metalloreductase"/>
</dbReference>
<sequence length="218" mass="23626">MKIGVLGTGNVGLAIAGACLKIGYQVKIGTNHPSKPALQAWLSKQNAEVQLGKFSEAAIFGDIIFLCTNWLGTQAVIESAGVWNFNHKIVVDITNPLDGKGPDENGKLHLALHNSLSAGEQVQAWLPGAHVVKALNSIGSDSMLEPKFNDGPPTMFICGNDKLAKQAVADILKHWGWADVIDLGNIEFSRELEALCVIWCAYGFRTGTWHHAFKLIRD</sequence>
<evidence type="ECO:0000313" key="3">
    <source>
        <dbReference type="EMBL" id="ATL48288.1"/>
    </source>
</evidence>
<dbReference type="InterPro" id="IPR028939">
    <property type="entry name" value="P5C_Rdtase_cat_N"/>
</dbReference>
<reference evidence="3 4" key="1">
    <citation type="submission" date="2017-10" db="EMBL/GenBank/DDBJ databases">
        <title>Paenichitinophaga pekingensis gen. nov., sp. nov., isolated from activated sludge.</title>
        <authorList>
            <person name="Jin D."/>
            <person name="Kong X."/>
            <person name="Deng Y."/>
            <person name="Bai Z."/>
        </authorList>
    </citation>
    <scope>NUCLEOTIDE SEQUENCE [LARGE SCALE GENOMIC DNA]</scope>
    <source>
        <strain evidence="3 4">13</strain>
    </source>
</reference>
<dbReference type="AlphaFoldDB" id="A0A291QWF0"/>
<dbReference type="GO" id="GO:0016491">
    <property type="term" value="F:oxidoreductase activity"/>
    <property type="evidence" value="ECO:0007669"/>
    <property type="project" value="UniProtKB-KW"/>
</dbReference>
<dbReference type="Gene3D" id="3.40.50.720">
    <property type="entry name" value="NAD(P)-binding Rossmann-like Domain"/>
    <property type="match status" value="1"/>
</dbReference>